<dbReference type="RefSeq" id="WP_126834461.1">
    <property type="nucleotide sequence ID" value="NZ_PIPT01000008.1"/>
</dbReference>
<protein>
    <submittedName>
        <fullName evidence="2">Glycosyl transferase</fullName>
    </submittedName>
</protein>
<evidence type="ECO:0000313" key="2">
    <source>
        <dbReference type="EMBL" id="RUO46642.1"/>
    </source>
</evidence>
<evidence type="ECO:0000313" key="3">
    <source>
        <dbReference type="Proteomes" id="UP000286678"/>
    </source>
</evidence>
<comment type="caution">
    <text evidence="2">The sequence shown here is derived from an EMBL/GenBank/DDBJ whole genome shotgun (WGS) entry which is preliminary data.</text>
</comment>
<name>A0A432XDB3_9GAMM</name>
<sequence length="269" mass="30738">MPAVTVYIPTKNRVQLLQRAVTSVQAQTMSDWELIIVDDGSTDGTFEYLTAVTKSDPRVHMLRNETSIGACASRNRAIELAAAPLVTGLDDDDEFLPERLEVMLANYNDEYAFVCTSLYWVTHNSRKVILDGEQILTLRSELGRNHTGNQVLVRKERLLSIGGFDSDFPALQDYDCFVRLIEAYGPAKRIGLPLMNIYVAHGHERISSGPKAVDGYDVFRKKHGYKMSLRQRFNHYLQVLARKGFSRSLRYRIMLMILSISYVRKKHEF</sequence>
<keyword evidence="2" id="KW-0808">Transferase</keyword>
<dbReference type="InterPro" id="IPR050834">
    <property type="entry name" value="Glycosyltransf_2"/>
</dbReference>
<gene>
    <name evidence="2" type="ORF">CWE21_10835</name>
</gene>
<proteinExistence type="predicted"/>
<dbReference type="PANTHER" id="PTHR43685">
    <property type="entry name" value="GLYCOSYLTRANSFERASE"/>
    <property type="match status" value="1"/>
</dbReference>
<dbReference type="Pfam" id="PF00535">
    <property type="entry name" value="Glycos_transf_2"/>
    <property type="match status" value="1"/>
</dbReference>
<dbReference type="OrthoDB" id="396512at2"/>
<dbReference type="SUPFAM" id="SSF53448">
    <property type="entry name" value="Nucleotide-diphospho-sugar transferases"/>
    <property type="match status" value="1"/>
</dbReference>
<dbReference type="CDD" id="cd00761">
    <property type="entry name" value="Glyco_tranf_GTA_type"/>
    <property type="match status" value="1"/>
</dbReference>
<dbReference type="GO" id="GO:0016740">
    <property type="term" value="F:transferase activity"/>
    <property type="evidence" value="ECO:0007669"/>
    <property type="project" value="UniProtKB-KW"/>
</dbReference>
<keyword evidence="3" id="KW-1185">Reference proteome</keyword>
<dbReference type="InterPro" id="IPR029044">
    <property type="entry name" value="Nucleotide-diphossugar_trans"/>
</dbReference>
<dbReference type="InterPro" id="IPR001173">
    <property type="entry name" value="Glyco_trans_2-like"/>
</dbReference>
<accession>A0A432XDB3</accession>
<evidence type="ECO:0000259" key="1">
    <source>
        <dbReference type="Pfam" id="PF00535"/>
    </source>
</evidence>
<dbReference type="Gene3D" id="3.90.550.10">
    <property type="entry name" value="Spore Coat Polysaccharide Biosynthesis Protein SpsA, Chain A"/>
    <property type="match status" value="1"/>
</dbReference>
<dbReference type="EMBL" id="PIPT01000008">
    <property type="protein sequence ID" value="RUO46642.1"/>
    <property type="molecule type" value="Genomic_DNA"/>
</dbReference>
<organism evidence="2 3">
    <name type="scientific">Pseudidiomarina aquimaris</name>
    <dbReference type="NCBI Taxonomy" id="641841"/>
    <lineage>
        <taxon>Bacteria</taxon>
        <taxon>Pseudomonadati</taxon>
        <taxon>Pseudomonadota</taxon>
        <taxon>Gammaproteobacteria</taxon>
        <taxon>Alteromonadales</taxon>
        <taxon>Idiomarinaceae</taxon>
        <taxon>Pseudidiomarina</taxon>
    </lineage>
</organism>
<dbReference type="PANTHER" id="PTHR43685:SF2">
    <property type="entry name" value="GLYCOSYLTRANSFERASE 2-LIKE DOMAIN-CONTAINING PROTEIN"/>
    <property type="match status" value="1"/>
</dbReference>
<reference evidence="3" key="1">
    <citation type="journal article" date="2018" name="Front. Microbiol.">
        <title>Genome-Based Analysis Reveals the Taxonomy and Diversity of the Family Idiomarinaceae.</title>
        <authorList>
            <person name="Liu Y."/>
            <person name="Lai Q."/>
            <person name="Shao Z."/>
        </authorList>
    </citation>
    <scope>NUCLEOTIDE SEQUENCE [LARGE SCALE GENOMIC DNA]</scope>
    <source>
        <strain evidence="3">SW15</strain>
    </source>
</reference>
<dbReference type="Proteomes" id="UP000286678">
    <property type="component" value="Unassembled WGS sequence"/>
</dbReference>
<dbReference type="AlphaFoldDB" id="A0A432XDB3"/>
<feature type="domain" description="Glycosyltransferase 2-like" evidence="1">
    <location>
        <begin position="5"/>
        <end position="130"/>
    </location>
</feature>